<gene>
    <name evidence="1" type="ORF">ACFQZX_06805</name>
</gene>
<evidence type="ECO:0000313" key="1">
    <source>
        <dbReference type="EMBL" id="MFD0793322.1"/>
    </source>
</evidence>
<protein>
    <recommendedName>
        <fullName evidence="3">Outer membrane lipoprotein-sorting protein</fullName>
    </recommendedName>
</protein>
<reference evidence="2" key="1">
    <citation type="journal article" date="2019" name="Int. J. Syst. Evol. Microbiol.">
        <title>The Global Catalogue of Microorganisms (GCM) 10K type strain sequencing project: providing services to taxonomists for standard genome sequencing and annotation.</title>
        <authorList>
            <consortium name="The Broad Institute Genomics Platform"/>
            <consortium name="The Broad Institute Genome Sequencing Center for Infectious Disease"/>
            <person name="Wu L."/>
            <person name="Ma J."/>
        </authorList>
    </citation>
    <scope>NUCLEOTIDE SEQUENCE [LARGE SCALE GENOMIC DNA]</scope>
    <source>
        <strain evidence="2">CCUG 61484</strain>
    </source>
</reference>
<proteinExistence type="predicted"/>
<dbReference type="RefSeq" id="WP_377112956.1">
    <property type="nucleotide sequence ID" value="NZ_JBHTHZ010000003.1"/>
</dbReference>
<dbReference type="Gene3D" id="2.50.20.10">
    <property type="entry name" value="Lipoprotein localisation LolA/LolB/LppX"/>
    <property type="match status" value="1"/>
</dbReference>
<dbReference type="Proteomes" id="UP001597010">
    <property type="component" value="Unassembled WGS sequence"/>
</dbReference>
<sequence>MKLRTPVYVLCVAIVLSVGFTPSKQPTSTDIIKKMYNRYHGKWHSSLAFTQTTGRYRNDSLIKTDTWQERILYPDRLRIDFGDPALGNGVIYRADSSYLFRSNKIMRAAKDENELIFFLGGLYFKPLQDVLAHFKALNFDLNKFHESTWKGKAVYVLGAVSDNEKVTQLWIDAGKLVPVRYFKYATNGKMEATFEEHKMIAGAWSETFCKFYINDKLLQTETYTGIKANQQFDQSIFEPSQIGK</sequence>
<organism evidence="1 2">
    <name type="scientific">Mucilaginibacter litoreus</name>
    <dbReference type="NCBI Taxonomy" id="1048221"/>
    <lineage>
        <taxon>Bacteria</taxon>
        <taxon>Pseudomonadati</taxon>
        <taxon>Bacteroidota</taxon>
        <taxon>Sphingobacteriia</taxon>
        <taxon>Sphingobacteriales</taxon>
        <taxon>Sphingobacteriaceae</taxon>
        <taxon>Mucilaginibacter</taxon>
    </lineage>
</organism>
<evidence type="ECO:0008006" key="3">
    <source>
        <dbReference type="Google" id="ProtNLM"/>
    </source>
</evidence>
<dbReference type="EMBL" id="JBHTHZ010000003">
    <property type="protein sequence ID" value="MFD0793322.1"/>
    <property type="molecule type" value="Genomic_DNA"/>
</dbReference>
<name>A0ABW3AQM1_9SPHI</name>
<comment type="caution">
    <text evidence="1">The sequence shown here is derived from an EMBL/GenBank/DDBJ whole genome shotgun (WGS) entry which is preliminary data.</text>
</comment>
<keyword evidence="2" id="KW-1185">Reference proteome</keyword>
<accession>A0ABW3AQM1</accession>
<evidence type="ECO:0000313" key="2">
    <source>
        <dbReference type="Proteomes" id="UP001597010"/>
    </source>
</evidence>